<protein>
    <submittedName>
        <fullName evidence="3">DUF3298 and DUF4163 domain-containing protein</fullName>
    </submittedName>
</protein>
<evidence type="ECO:0000259" key="1">
    <source>
        <dbReference type="Pfam" id="PF11738"/>
    </source>
</evidence>
<dbReference type="Gene3D" id="3.90.640.20">
    <property type="entry name" value="Heat-shock cognate protein, ATPase"/>
    <property type="match status" value="1"/>
</dbReference>
<evidence type="ECO:0000259" key="2">
    <source>
        <dbReference type="Pfam" id="PF13739"/>
    </source>
</evidence>
<proteinExistence type="predicted"/>
<feature type="domain" description="Deacetylase PdaC" evidence="2">
    <location>
        <begin position="23"/>
        <end position="121"/>
    </location>
</feature>
<keyword evidence="4" id="KW-1185">Reference proteome</keyword>
<dbReference type="RefSeq" id="WP_219965044.1">
    <property type="nucleotide sequence ID" value="NZ_JAGFNZ010000002.1"/>
</dbReference>
<accession>A0ABS7DNG3</accession>
<dbReference type="Pfam" id="PF13739">
    <property type="entry name" value="PdaC"/>
    <property type="match status" value="1"/>
</dbReference>
<evidence type="ECO:0000313" key="3">
    <source>
        <dbReference type="EMBL" id="MBW7572654.1"/>
    </source>
</evidence>
<organism evidence="3 4">
    <name type="scientific">Caproiciproducens faecalis</name>
    <dbReference type="NCBI Taxonomy" id="2820301"/>
    <lineage>
        <taxon>Bacteria</taxon>
        <taxon>Bacillati</taxon>
        <taxon>Bacillota</taxon>
        <taxon>Clostridia</taxon>
        <taxon>Eubacteriales</taxon>
        <taxon>Acutalibacteraceae</taxon>
        <taxon>Caproiciproducens</taxon>
    </lineage>
</organism>
<dbReference type="Proteomes" id="UP000719942">
    <property type="component" value="Unassembled WGS sequence"/>
</dbReference>
<dbReference type="InterPro" id="IPR021729">
    <property type="entry name" value="DUF3298"/>
</dbReference>
<dbReference type="EMBL" id="JAGFNZ010000002">
    <property type="protein sequence ID" value="MBW7572654.1"/>
    <property type="molecule type" value="Genomic_DNA"/>
</dbReference>
<sequence length="230" mass="27156">MNEPNYSAELTPQKIEQEFEYENVKVFKLTAEFPEVRLLNNRPAEIRINSMIRMQVENFYNYAAEKLYRQAVGEYRDSQTNGFPFRPYEAFLKYETAYNENCFLSIYRDQYVFTGGAHGNTVRSSDTWSLRSGRRYPLVRFFGPRSNYRNLLLGQILKQADANMAENPGIYFEDYRKLIVQYFNERQYYLTPRGVAIYYQQYEIAPYSTGIVVFTVAYEILGWNPSCILG</sequence>
<name>A0ABS7DNG3_9FIRM</name>
<dbReference type="Pfam" id="PF11738">
    <property type="entry name" value="DUF3298"/>
    <property type="match status" value="1"/>
</dbReference>
<dbReference type="Gene3D" id="3.30.565.40">
    <property type="entry name" value="Fervidobacterium nodosum Rt17-B1 like"/>
    <property type="match status" value="1"/>
</dbReference>
<evidence type="ECO:0000313" key="4">
    <source>
        <dbReference type="Proteomes" id="UP000719942"/>
    </source>
</evidence>
<dbReference type="InterPro" id="IPR037126">
    <property type="entry name" value="PdaC/RsiV-like_sf"/>
</dbReference>
<dbReference type="InterPro" id="IPR025303">
    <property type="entry name" value="PdaC"/>
</dbReference>
<gene>
    <name evidence="3" type="ORF">J5W02_07485</name>
</gene>
<reference evidence="3 4" key="1">
    <citation type="submission" date="2021-03" db="EMBL/GenBank/DDBJ databases">
        <title>Caproiciproducens sp. nov. isolated from feces of cow.</title>
        <authorList>
            <person name="Choi J.-Y."/>
        </authorList>
    </citation>
    <scope>NUCLEOTIDE SEQUENCE [LARGE SCALE GENOMIC DNA]</scope>
    <source>
        <strain evidence="3 4">AGMB10547</strain>
    </source>
</reference>
<comment type="caution">
    <text evidence="3">The sequence shown here is derived from an EMBL/GenBank/DDBJ whole genome shotgun (WGS) entry which is preliminary data.</text>
</comment>
<feature type="domain" description="DUF3298" evidence="1">
    <location>
        <begin position="141"/>
        <end position="219"/>
    </location>
</feature>